<feature type="compositionally biased region" description="Polar residues" evidence="1">
    <location>
        <begin position="227"/>
        <end position="239"/>
    </location>
</feature>
<sequence length="278" mass="30690">MPTGKVGRVSKTLSQLGREEEEARGEAPAENQFRSANDPVWRRGYIWLVAKPFTSDGCVVDRWRWKNAQGEREDDKGFRVEEEARIELQTIIDFKIDEWIDACLEDTEYFQQCKEEYKIFKNPEAWKRHLAKLQAQRYLQDAKKAAAEEAATKSEATAQTNSSSDPAASATRHVASSTALAGVPDTPLVSEPTLTGSSPTGSKKDSTNAPGPQTSTNSTSRRTGNGDTQTADGDTSAWNIVQRRKNKSKKHTDRQRTTSTGLGSRLAGLVGVKKGRQS</sequence>
<keyword evidence="3" id="KW-1185">Reference proteome</keyword>
<feature type="compositionally biased region" description="Basic residues" evidence="1">
    <location>
        <begin position="242"/>
        <end position="253"/>
    </location>
</feature>
<gene>
    <name evidence="2" type="ORF">L227DRAFT_613331</name>
</gene>
<dbReference type="Proteomes" id="UP000313359">
    <property type="component" value="Unassembled WGS sequence"/>
</dbReference>
<reference evidence="2" key="1">
    <citation type="journal article" date="2018" name="Genome Biol. Evol.">
        <title>Genomics and development of Lentinus tigrinus, a white-rot wood-decaying mushroom with dimorphic fruiting bodies.</title>
        <authorList>
            <person name="Wu B."/>
            <person name="Xu Z."/>
            <person name="Knudson A."/>
            <person name="Carlson A."/>
            <person name="Chen N."/>
            <person name="Kovaka S."/>
            <person name="LaButti K."/>
            <person name="Lipzen A."/>
            <person name="Pennachio C."/>
            <person name="Riley R."/>
            <person name="Schakwitz W."/>
            <person name="Umezawa K."/>
            <person name="Ohm R.A."/>
            <person name="Grigoriev I.V."/>
            <person name="Nagy L.G."/>
            <person name="Gibbons J."/>
            <person name="Hibbett D."/>
        </authorList>
    </citation>
    <scope>NUCLEOTIDE SEQUENCE [LARGE SCALE GENOMIC DNA]</scope>
    <source>
        <strain evidence="2">ALCF2SS1-6</strain>
    </source>
</reference>
<feature type="region of interest" description="Disordered" evidence="1">
    <location>
        <begin position="1"/>
        <end position="33"/>
    </location>
</feature>
<protein>
    <submittedName>
        <fullName evidence="2">Uncharacterized protein</fullName>
    </submittedName>
</protein>
<evidence type="ECO:0000313" key="2">
    <source>
        <dbReference type="EMBL" id="RPD57959.1"/>
    </source>
</evidence>
<organism evidence="2 3">
    <name type="scientific">Lentinus tigrinus ALCF2SS1-6</name>
    <dbReference type="NCBI Taxonomy" id="1328759"/>
    <lineage>
        <taxon>Eukaryota</taxon>
        <taxon>Fungi</taxon>
        <taxon>Dikarya</taxon>
        <taxon>Basidiomycota</taxon>
        <taxon>Agaricomycotina</taxon>
        <taxon>Agaricomycetes</taxon>
        <taxon>Polyporales</taxon>
        <taxon>Polyporaceae</taxon>
        <taxon>Lentinus</taxon>
    </lineage>
</organism>
<evidence type="ECO:0000256" key="1">
    <source>
        <dbReference type="SAM" id="MobiDB-lite"/>
    </source>
</evidence>
<feature type="compositionally biased region" description="Polar residues" evidence="1">
    <location>
        <begin position="192"/>
        <end position="213"/>
    </location>
</feature>
<proteinExistence type="predicted"/>
<dbReference type="EMBL" id="ML122278">
    <property type="protein sequence ID" value="RPD57959.1"/>
    <property type="molecule type" value="Genomic_DNA"/>
</dbReference>
<feature type="compositionally biased region" description="Low complexity" evidence="1">
    <location>
        <begin position="214"/>
        <end position="226"/>
    </location>
</feature>
<feature type="region of interest" description="Disordered" evidence="1">
    <location>
        <begin position="149"/>
        <end position="278"/>
    </location>
</feature>
<name>A0A5C2S4R9_9APHY</name>
<dbReference type="AlphaFoldDB" id="A0A5C2S4R9"/>
<accession>A0A5C2S4R9</accession>
<evidence type="ECO:0000313" key="3">
    <source>
        <dbReference type="Proteomes" id="UP000313359"/>
    </source>
</evidence>